<feature type="active site" description="Charge relay system" evidence="5">
    <location>
        <position position="239"/>
    </location>
</feature>
<dbReference type="RefSeq" id="WP_188460080.1">
    <property type="nucleotide sequence ID" value="NZ_BAABHU010000001.1"/>
</dbReference>
<keyword evidence="3 5" id="KW-0378">Hydrolase</keyword>
<dbReference type="InterPro" id="IPR036852">
    <property type="entry name" value="Peptidase_S8/S53_dom_sf"/>
</dbReference>
<evidence type="ECO:0000313" key="7">
    <source>
        <dbReference type="EMBL" id="GGC21504.1"/>
    </source>
</evidence>
<dbReference type="PRINTS" id="PR00723">
    <property type="entry name" value="SUBTILISIN"/>
</dbReference>
<dbReference type="PROSITE" id="PS00136">
    <property type="entry name" value="SUBTILASE_ASP"/>
    <property type="match status" value="1"/>
</dbReference>
<dbReference type="PANTHER" id="PTHR43806:SF11">
    <property type="entry name" value="CEREVISIN-RELATED"/>
    <property type="match status" value="1"/>
</dbReference>
<comment type="caution">
    <text evidence="7">The sequence shown here is derived from an EMBL/GenBank/DDBJ whole genome shotgun (WGS) entry which is preliminary data.</text>
</comment>
<feature type="active site" description="Charge relay system" evidence="5">
    <location>
        <position position="288"/>
    </location>
</feature>
<evidence type="ECO:0000256" key="3">
    <source>
        <dbReference type="ARBA" id="ARBA00022801"/>
    </source>
</evidence>
<dbReference type="Gene3D" id="3.40.50.200">
    <property type="entry name" value="Peptidase S8/S53 domain"/>
    <property type="match status" value="1"/>
</dbReference>
<evidence type="ECO:0000256" key="5">
    <source>
        <dbReference type="PROSITE-ProRule" id="PRU01240"/>
    </source>
</evidence>
<dbReference type="Pfam" id="PF00082">
    <property type="entry name" value="Peptidase_S8"/>
    <property type="match status" value="1"/>
</dbReference>
<keyword evidence="8" id="KW-1185">Reference proteome</keyword>
<protein>
    <recommendedName>
        <fullName evidence="6">Peptidase S8/S53 domain-containing protein</fullName>
    </recommendedName>
</protein>
<evidence type="ECO:0000313" key="8">
    <source>
        <dbReference type="Proteomes" id="UP000636010"/>
    </source>
</evidence>
<dbReference type="PROSITE" id="PS51892">
    <property type="entry name" value="SUBTILASE"/>
    <property type="match status" value="1"/>
</dbReference>
<proteinExistence type="inferred from homology"/>
<sequence length="513" mass="56125">MKRILTALVAITFLWSCSKDEEKLELKEELVETPQTIEVIPKEKIDEFIINSLRKNNEFNWSEANDVMLWSALVHADSLLTIGYTVSGEGNINERITSINVKDREWVRSKDEILMETTEVLSYKYDKEVTVSELPNFTHEVLPFVEIKVSDLEVISRLRSLDNVRYVEPLGYEVNFQTYAAGERYSDSGCSNESDFNLTPDTYTTISPNAKMSWNYPHMGIDQAWNYSTGQGITVGLIDTGLSPDQTKLGNEFNSGLSANRSVERYGFYATGMWWWKEIDGPDDKCGHGTAMAGVIAAPRSTNGSSVGVAYNANLIGVRGTGDVIINGGNEKTGVSDALVYLGNRSDVKIISMSIGDVFTNSKVADAIRYAYGRGKLIFSAAGTSTSFTNWFGVIFPATMSETVAITGVKEGQYVRCDICHSGDKVDFTVVMEKAGSNAHPLSLPMSGAQPSTVGGSSVATATAAGIAALVWSKNPGWTRDQVLNKLKQSADFYPNRNSSFGYGNLNALSAVQ</sequence>
<dbReference type="InterPro" id="IPR015500">
    <property type="entry name" value="Peptidase_S8_subtilisin-rel"/>
</dbReference>
<gene>
    <name evidence="7" type="ORF">GCM10011506_03420</name>
</gene>
<dbReference type="SUPFAM" id="SSF52743">
    <property type="entry name" value="Subtilisin-like"/>
    <property type="match status" value="1"/>
</dbReference>
<dbReference type="PANTHER" id="PTHR43806">
    <property type="entry name" value="PEPTIDASE S8"/>
    <property type="match status" value="1"/>
</dbReference>
<accession>A0ABQ1LEC9</accession>
<feature type="domain" description="Peptidase S8/S53" evidence="6">
    <location>
        <begin position="230"/>
        <end position="504"/>
    </location>
</feature>
<dbReference type="InterPro" id="IPR023827">
    <property type="entry name" value="Peptidase_S8_Asp-AS"/>
</dbReference>
<feature type="active site" description="Charge relay system" evidence="5">
    <location>
        <position position="458"/>
    </location>
</feature>
<evidence type="ECO:0000259" key="6">
    <source>
        <dbReference type="Pfam" id="PF00082"/>
    </source>
</evidence>
<dbReference type="Proteomes" id="UP000636010">
    <property type="component" value="Unassembled WGS sequence"/>
</dbReference>
<dbReference type="InterPro" id="IPR000209">
    <property type="entry name" value="Peptidase_S8/S53_dom"/>
</dbReference>
<keyword evidence="4 5" id="KW-0720">Serine protease</keyword>
<evidence type="ECO:0000256" key="4">
    <source>
        <dbReference type="ARBA" id="ARBA00022825"/>
    </source>
</evidence>
<dbReference type="InterPro" id="IPR050131">
    <property type="entry name" value="Peptidase_S8_subtilisin-like"/>
</dbReference>
<evidence type="ECO:0000256" key="2">
    <source>
        <dbReference type="ARBA" id="ARBA00022670"/>
    </source>
</evidence>
<reference evidence="8" key="1">
    <citation type="journal article" date="2019" name="Int. J. Syst. Evol. Microbiol.">
        <title>The Global Catalogue of Microorganisms (GCM) 10K type strain sequencing project: providing services to taxonomists for standard genome sequencing and annotation.</title>
        <authorList>
            <consortium name="The Broad Institute Genomics Platform"/>
            <consortium name="The Broad Institute Genome Sequencing Center for Infectious Disease"/>
            <person name="Wu L."/>
            <person name="Ma J."/>
        </authorList>
    </citation>
    <scope>NUCLEOTIDE SEQUENCE [LARGE SCALE GENOMIC DNA]</scope>
    <source>
        <strain evidence="8">CGMCC 1.10832</strain>
    </source>
</reference>
<name>A0ABQ1LEC9_9BACT</name>
<comment type="similarity">
    <text evidence="1 5">Belongs to the peptidase S8 family.</text>
</comment>
<keyword evidence="2 5" id="KW-0645">Protease</keyword>
<dbReference type="EMBL" id="BMEC01000001">
    <property type="protein sequence ID" value="GGC21504.1"/>
    <property type="molecule type" value="Genomic_DNA"/>
</dbReference>
<evidence type="ECO:0000256" key="1">
    <source>
        <dbReference type="ARBA" id="ARBA00011073"/>
    </source>
</evidence>
<dbReference type="CDD" id="cd00306">
    <property type="entry name" value="Peptidases_S8_S53"/>
    <property type="match status" value="1"/>
</dbReference>
<organism evidence="7 8">
    <name type="scientific">Marivirga lumbricoides</name>
    <dbReference type="NCBI Taxonomy" id="1046115"/>
    <lineage>
        <taxon>Bacteria</taxon>
        <taxon>Pseudomonadati</taxon>
        <taxon>Bacteroidota</taxon>
        <taxon>Cytophagia</taxon>
        <taxon>Cytophagales</taxon>
        <taxon>Marivirgaceae</taxon>
        <taxon>Marivirga</taxon>
    </lineage>
</organism>